<organism evidence="5 6">
    <name type="scientific">Noviluteimonas caseinilytica</name>
    <dbReference type="NCBI Taxonomy" id="2675101"/>
    <lineage>
        <taxon>Bacteria</taxon>
        <taxon>Pseudomonadati</taxon>
        <taxon>Pseudomonadota</taxon>
        <taxon>Gammaproteobacteria</taxon>
        <taxon>Lysobacterales</taxon>
        <taxon>Lysobacteraceae</taxon>
        <taxon>Noviluteimonas</taxon>
    </lineage>
</organism>
<dbReference type="SUPFAM" id="SSF55874">
    <property type="entry name" value="ATPase domain of HSP90 chaperone/DNA topoisomerase II/histidine kinase"/>
    <property type="match status" value="1"/>
</dbReference>
<keyword evidence="3" id="KW-0597">Phosphoprotein</keyword>
<evidence type="ECO:0000259" key="4">
    <source>
        <dbReference type="PROSITE" id="PS50109"/>
    </source>
</evidence>
<dbReference type="PRINTS" id="PR00344">
    <property type="entry name" value="BCTRLSENSOR"/>
</dbReference>
<protein>
    <recommendedName>
        <fullName evidence="2">histidine kinase</fullName>
        <ecNumber evidence="2">2.7.13.3</ecNumber>
    </recommendedName>
</protein>
<proteinExistence type="predicted"/>
<dbReference type="PROSITE" id="PS50109">
    <property type="entry name" value="HIS_KIN"/>
    <property type="match status" value="1"/>
</dbReference>
<name>A0ABN6FUX7_9GAMM</name>
<dbReference type="InterPro" id="IPR003661">
    <property type="entry name" value="HisK_dim/P_dom"/>
</dbReference>
<dbReference type="Gene3D" id="3.30.565.10">
    <property type="entry name" value="Histidine kinase-like ATPase, C-terminal domain"/>
    <property type="match status" value="1"/>
</dbReference>
<dbReference type="Gene3D" id="1.10.287.130">
    <property type="match status" value="1"/>
</dbReference>
<evidence type="ECO:0000313" key="5">
    <source>
        <dbReference type="EMBL" id="BCT93249.1"/>
    </source>
</evidence>
<dbReference type="EC" id="2.7.13.3" evidence="2"/>
<dbReference type="SMART" id="SM00387">
    <property type="entry name" value="HATPase_c"/>
    <property type="match status" value="1"/>
</dbReference>
<dbReference type="Proteomes" id="UP000681317">
    <property type="component" value="Chromosome"/>
</dbReference>
<dbReference type="Pfam" id="PF00512">
    <property type="entry name" value="HisKA"/>
    <property type="match status" value="1"/>
</dbReference>
<comment type="catalytic activity">
    <reaction evidence="1">
        <text>ATP + protein L-histidine = ADP + protein N-phospho-L-histidine.</text>
        <dbReference type="EC" id="2.7.13.3"/>
    </reaction>
</comment>
<dbReference type="EMBL" id="AP024545">
    <property type="protein sequence ID" value="BCT93249.1"/>
    <property type="molecule type" value="Genomic_DNA"/>
</dbReference>
<dbReference type="Pfam" id="PF02518">
    <property type="entry name" value="HATPase_c"/>
    <property type="match status" value="1"/>
</dbReference>
<keyword evidence="6" id="KW-1185">Reference proteome</keyword>
<evidence type="ECO:0000256" key="2">
    <source>
        <dbReference type="ARBA" id="ARBA00012438"/>
    </source>
</evidence>
<dbReference type="InterPro" id="IPR011006">
    <property type="entry name" value="CheY-like_superfamily"/>
</dbReference>
<feature type="domain" description="Histidine kinase" evidence="4">
    <location>
        <begin position="166"/>
        <end position="384"/>
    </location>
</feature>
<dbReference type="SUPFAM" id="SSF47384">
    <property type="entry name" value="Homodimeric domain of signal transducing histidine kinase"/>
    <property type="match status" value="1"/>
</dbReference>
<accession>A0ABN6FUX7</accession>
<dbReference type="SUPFAM" id="SSF52172">
    <property type="entry name" value="CheY-like"/>
    <property type="match status" value="1"/>
</dbReference>
<dbReference type="PANTHER" id="PTHR43547:SF2">
    <property type="entry name" value="HYBRID SIGNAL TRANSDUCTION HISTIDINE KINASE C"/>
    <property type="match status" value="1"/>
</dbReference>
<dbReference type="InterPro" id="IPR004358">
    <property type="entry name" value="Sig_transdc_His_kin-like_C"/>
</dbReference>
<dbReference type="CDD" id="cd00082">
    <property type="entry name" value="HisKA"/>
    <property type="match status" value="1"/>
</dbReference>
<reference evidence="5 6" key="1">
    <citation type="submission" date="2021-03" db="EMBL/GenBank/DDBJ databases">
        <title>Complete Genome Sequences of Two Lysobacter Strains Isolated from Sea Water (Lysobacter caseinilyticus) and Soil (Lysobacter helvus) in South Korea.</title>
        <authorList>
            <person name="Watanabe Y."/>
            <person name="Arakawa K."/>
        </authorList>
    </citation>
    <scope>NUCLEOTIDE SEQUENCE [LARGE SCALE GENOMIC DNA]</scope>
    <source>
        <strain evidence="5 6">KVB24</strain>
    </source>
</reference>
<gene>
    <name evidence="5" type="ORF">LYSCAS_22730</name>
</gene>
<dbReference type="InterPro" id="IPR005467">
    <property type="entry name" value="His_kinase_dom"/>
</dbReference>
<evidence type="ECO:0000313" key="6">
    <source>
        <dbReference type="Proteomes" id="UP000681317"/>
    </source>
</evidence>
<evidence type="ECO:0000256" key="3">
    <source>
        <dbReference type="ARBA" id="ARBA00022553"/>
    </source>
</evidence>
<evidence type="ECO:0000256" key="1">
    <source>
        <dbReference type="ARBA" id="ARBA00000085"/>
    </source>
</evidence>
<dbReference type="SMART" id="SM00388">
    <property type="entry name" value="HisKA"/>
    <property type="match status" value="1"/>
</dbReference>
<sequence length="485" mass="52452">MRGEAPSHRGMSVALLLPTPRDTELAARLLADEAITAVRCDTVFDLERALEGEVGAVFVAEEWLSTGAQRVLGDTVVRQPGWSDLPILVLARVGSDSHHLARITSELGNATVLERPLRVATLTSAARSALRARWRQYQIHAQLEALEHARAQLDVAARRKDEFLAILGHELRNPLAPIRNALQVLLQRAKPRSDEHALMSMMRRQVDHMVRLVEDLIDVARVTRGTVELRCRPARVSEVLRSAVELSQPLIDAGQHALHVDVQDDALLVMADPVRIAQVFSNLLNNAAKYSPPGGRIDVTVAREGQQAVVTIVDAGVGIEPAVLPRVFDLFTQGNQGPHRAKDGLGIGLTLVRTLVELHGGTVSAHSEGPRRGSTFCVRLPLLEGDALPATPELVEPAAEVATPNALRVMVVDDNVDAAETLGMLLSSMGVDHRIAFEASMHCASPATSIRTRCSSTSACPGWTVTNSRDACAMHPAARRACSLH</sequence>
<dbReference type="InterPro" id="IPR003594">
    <property type="entry name" value="HATPase_dom"/>
</dbReference>
<dbReference type="InterPro" id="IPR036890">
    <property type="entry name" value="HATPase_C_sf"/>
</dbReference>
<dbReference type="InterPro" id="IPR036097">
    <property type="entry name" value="HisK_dim/P_sf"/>
</dbReference>
<dbReference type="PANTHER" id="PTHR43547">
    <property type="entry name" value="TWO-COMPONENT HISTIDINE KINASE"/>
    <property type="match status" value="1"/>
</dbReference>